<organism evidence="2">
    <name type="scientific">Sarcocystis aucheniae</name>
    <dbReference type="NCBI Taxonomy" id="65407"/>
    <lineage>
        <taxon>Eukaryota</taxon>
        <taxon>Sar</taxon>
        <taxon>Alveolata</taxon>
        <taxon>Apicomplexa</taxon>
        <taxon>Conoidasida</taxon>
        <taxon>Coccidia</taxon>
        <taxon>Eucoccidiorida</taxon>
        <taxon>Eimeriorina</taxon>
        <taxon>Sarcocystidae</taxon>
        <taxon>Sarcocystis</taxon>
    </lineage>
</organism>
<feature type="chain" id="PRO_5024433159" description="SRS domain-containing protein" evidence="1">
    <location>
        <begin position="19"/>
        <end position="272"/>
    </location>
</feature>
<dbReference type="InterPro" id="IPR036755">
    <property type="entry name" value="SRS_dom_sf"/>
</dbReference>
<reference evidence="2" key="1">
    <citation type="journal article" date="2019" name="Transbound. Emerg. Dis.">
        <title>In silico identification of immunotherapeutic and diagnostic targets in the glycosylphosphatidylinositol metabolism of the coccidian Sarcocystis aucheniae.</title>
        <authorList>
            <person name="Decker C."/>
            <person name="Wieser S.N."/>
            <person name="Soria M."/>
            <person name="de Alba P."/>
            <person name="Florin-Christensen M."/>
            <person name="Schnittger L."/>
        </authorList>
    </citation>
    <scope>NUCLEOTIDE SEQUENCE</scope>
    <source>
        <strain evidence="2">T1</strain>
    </source>
</reference>
<evidence type="ECO:0008006" key="3">
    <source>
        <dbReference type="Google" id="ProtNLM"/>
    </source>
</evidence>
<dbReference type="AlphaFoldDB" id="A0A5P9S3M1"/>
<accession>A0A5P9S3M1</accession>
<evidence type="ECO:0000256" key="1">
    <source>
        <dbReference type="SAM" id="SignalP"/>
    </source>
</evidence>
<sequence>MKLPGMVATAWPVRVTLALALFGPSSLAASGEEAGDLKCAGTAGVVRGEVTAPGTVKIICVNATKFEPQASDGALSNVLIGPNCDETQLLTAVSTGASGQKSGVNITFTIQQMPPESRQFCVRCGADDETLCTAEVYLKVTATGGPQVCETPGGNITLNIPAKNDHAAFACAYGLYPTPTALTKVFAEDCTTEEDLHKMTRAADKYGFTVTATKKPEKKRLCYLCGPKDKTLAENKPKFCTVYIQAGAGARALFHVGLSLTVPCLLAALHFI</sequence>
<dbReference type="EMBL" id="MK831012">
    <property type="protein sequence ID" value="QFV20534.1"/>
    <property type="molecule type" value="mRNA"/>
</dbReference>
<protein>
    <recommendedName>
        <fullName evidence="3">SRS domain-containing protein</fullName>
    </recommendedName>
</protein>
<evidence type="ECO:0000313" key="2">
    <source>
        <dbReference type="EMBL" id="QFV20534.1"/>
    </source>
</evidence>
<name>A0A5P9S3M1_9APIC</name>
<keyword evidence="1" id="KW-0732">Signal</keyword>
<feature type="signal peptide" evidence="1">
    <location>
        <begin position="1"/>
        <end position="18"/>
    </location>
</feature>
<proteinExistence type="evidence at transcript level"/>
<dbReference type="Gene3D" id="2.60.40.1320">
    <property type="entry name" value="SRS domain"/>
    <property type="match status" value="2"/>
</dbReference>